<dbReference type="Gene3D" id="1.10.443.10">
    <property type="entry name" value="Intergrase catalytic core"/>
    <property type="match status" value="1"/>
</dbReference>
<evidence type="ECO:0000313" key="2">
    <source>
        <dbReference type="EMBL" id="WUV51485.1"/>
    </source>
</evidence>
<evidence type="ECO:0000313" key="3">
    <source>
        <dbReference type="Proteomes" id="UP001432062"/>
    </source>
</evidence>
<dbReference type="EMBL" id="CP109441">
    <property type="protein sequence ID" value="WUV51485.1"/>
    <property type="molecule type" value="Genomic_DNA"/>
</dbReference>
<proteinExistence type="predicted"/>
<keyword evidence="3" id="KW-1185">Reference proteome</keyword>
<name>A0ABZ1ZBK5_9NOCA</name>
<evidence type="ECO:0008006" key="4">
    <source>
        <dbReference type="Google" id="ProtNLM"/>
    </source>
</evidence>
<accession>A0ABZ1ZBK5</accession>
<organism evidence="2 3">
    <name type="scientific">Nocardia vinacea</name>
    <dbReference type="NCBI Taxonomy" id="96468"/>
    <lineage>
        <taxon>Bacteria</taxon>
        <taxon>Bacillati</taxon>
        <taxon>Actinomycetota</taxon>
        <taxon>Actinomycetes</taxon>
        <taxon>Mycobacteriales</taxon>
        <taxon>Nocardiaceae</taxon>
        <taxon>Nocardia</taxon>
    </lineage>
</organism>
<sequence length="185" mass="20417">MNSYRLPACRPGTGALAARPPDLIEDLITGAVLDIGKAEHDAFWAWAIIEVLRHTGIRVEELLEITHLGLVAYTLPATGEVVPMLQIVPSKSNEERLLLVSPELASVLASIISPLRAHHRGTVPLTARYDSHENVTGPPLPHLFQHRNGWTWKTFSYATVQRFLCDTLVRAGLTNAAGQRLRYTA</sequence>
<evidence type="ECO:0000256" key="1">
    <source>
        <dbReference type="ARBA" id="ARBA00023172"/>
    </source>
</evidence>
<dbReference type="InterPro" id="IPR013762">
    <property type="entry name" value="Integrase-like_cat_sf"/>
</dbReference>
<dbReference type="InterPro" id="IPR011010">
    <property type="entry name" value="DNA_brk_join_enz"/>
</dbReference>
<dbReference type="SUPFAM" id="SSF56349">
    <property type="entry name" value="DNA breaking-rejoining enzymes"/>
    <property type="match status" value="1"/>
</dbReference>
<gene>
    <name evidence="2" type="ORF">OG563_38735</name>
</gene>
<protein>
    <recommendedName>
        <fullName evidence="4">Tyr recombinase domain-containing protein</fullName>
    </recommendedName>
</protein>
<dbReference type="Proteomes" id="UP001432062">
    <property type="component" value="Chromosome"/>
</dbReference>
<keyword evidence="1" id="KW-0233">DNA recombination</keyword>
<reference evidence="2" key="1">
    <citation type="submission" date="2022-10" db="EMBL/GenBank/DDBJ databases">
        <title>The complete genomes of actinobacterial strains from the NBC collection.</title>
        <authorList>
            <person name="Joergensen T.S."/>
            <person name="Alvarez Arevalo M."/>
            <person name="Sterndorff E.B."/>
            <person name="Faurdal D."/>
            <person name="Vuksanovic O."/>
            <person name="Mourched A.-S."/>
            <person name="Charusanti P."/>
            <person name="Shaw S."/>
            <person name="Blin K."/>
            <person name="Weber T."/>
        </authorList>
    </citation>
    <scope>NUCLEOTIDE SEQUENCE</scope>
    <source>
        <strain evidence="2">NBC_01482</strain>
    </source>
</reference>
<dbReference type="RefSeq" id="WP_329416336.1">
    <property type="nucleotide sequence ID" value="NZ_CP109441.1"/>
</dbReference>